<dbReference type="EMBL" id="JARK01001346">
    <property type="protein sequence ID" value="EYC26714.1"/>
    <property type="molecule type" value="Genomic_DNA"/>
</dbReference>
<feature type="coiled-coil region" evidence="1">
    <location>
        <begin position="22"/>
        <end position="56"/>
    </location>
</feature>
<evidence type="ECO:0000313" key="4">
    <source>
        <dbReference type="Proteomes" id="UP000024635"/>
    </source>
</evidence>
<sequence length="117" mass="13370">MGKTSEQVLNANGKPVTVAETIAHYKKVENKLLQKIQELLKENRDLRRQIQKREQRLDIRDCPSRSTYSNITPDVQKPEFDGHVDRLVSELSRAYPTPASSMCEQEKEKGTNEDGEG</sequence>
<evidence type="ECO:0000313" key="3">
    <source>
        <dbReference type="EMBL" id="EYC26714.1"/>
    </source>
</evidence>
<name>A0A016VGG5_9BILA</name>
<keyword evidence="4" id="KW-1185">Reference proteome</keyword>
<keyword evidence="1" id="KW-0175">Coiled coil</keyword>
<evidence type="ECO:0000256" key="1">
    <source>
        <dbReference type="SAM" id="Coils"/>
    </source>
</evidence>
<reference evidence="4" key="1">
    <citation type="journal article" date="2015" name="Nat. Genet.">
        <title>The genome and transcriptome of the zoonotic hookworm Ancylostoma ceylanicum identify infection-specific gene families.</title>
        <authorList>
            <person name="Schwarz E.M."/>
            <person name="Hu Y."/>
            <person name="Antoshechkin I."/>
            <person name="Miller M.M."/>
            <person name="Sternberg P.W."/>
            <person name="Aroian R.V."/>
        </authorList>
    </citation>
    <scope>NUCLEOTIDE SEQUENCE</scope>
    <source>
        <strain evidence="4">HY135</strain>
    </source>
</reference>
<feature type="compositionally biased region" description="Polar residues" evidence="2">
    <location>
        <begin position="64"/>
        <end position="73"/>
    </location>
</feature>
<dbReference type="AlphaFoldDB" id="A0A016VGG5"/>
<comment type="caution">
    <text evidence="3">The sequence shown here is derived from an EMBL/GenBank/DDBJ whole genome shotgun (WGS) entry which is preliminary data.</text>
</comment>
<feature type="compositionally biased region" description="Basic and acidic residues" evidence="2">
    <location>
        <begin position="104"/>
        <end position="117"/>
    </location>
</feature>
<feature type="region of interest" description="Disordered" evidence="2">
    <location>
        <begin position="63"/>
        <end position="117"/>
    </location>
</feature>
<dbReference type="Proteomes" id="UP000024635">
    <property type="component" value="Unassembled WGS sequence"/>
</dbReference>
<evidence type="ECO:0000256" key="2">
    <source>
        <dbReference type="SAM" id="MobiDB-lite"/>
    </source>
</evidence>
<gene>
    <name evidence="3" type="primary">Acey_s0010.g928</name>
    <name evidence="3" type="ORF">Y032_0010g928</name>
</gene>
<protein>
    <submittedName>
        <fullName evidence="3">Uncharacterized protein</fullName>
    </submittedName>
</protein>
<organism evidence="3 4">
    <name type="scientific">Ancylostoma ceylanicum</name>
    <dbReference type="NCBI Taxonomy" id="53326"/>
    <lineage>
        <taxon>Eukaryota</taxon>
        <taxon>Metazoa</taxon>
        <taxon>Ecdysozoa</taxon>
        <taxon>Nematoda</taxon>
        <taxon>Chromadorea</taxon>
        <taxon>Rhabditida</taxon>
        <taxon>Rhabditina</taxon>
        <taxon>Rhabditomorpha</taxon>
        <taxon>Strongyloidea</taxon>
        <taxon>Ancylostomatidae</taxon>
        <taxon>Ancylostomatinae</taxon>
        <taxon>Ancylostoma</taxon>
    </lineage>
</organism>
<proteinExistence type="predicted"/>
<feature type="compositionally biased region" description="Basic and acidic residues" evidence="2">
    <location>
        <begin position="76"/>
        <end position="88"/>
    </location>
</feature>
<accession>A0A016VGG5</accession>